<dbReference type="GeneID" id="27360843"/>
<dbReference type="HOGENOM" id="CLU_117700_1_1_1"/>
<dbReference type="PANTHER" id="PTHR21396">
    <property type="entry name" value="39S RIBOSOMAL PROTEIN L43"/>
    <property type="match status" value="1"/>
</dbReference>
<dbReference type="InterPro" id="IPR007741">
    <property type="entry name" value="Ribosomal_mL43/mS25/NADH_DH"/>
</dbReference>
<dbReference type="PANTHER" id="PTHR21396:SF2">
    <property type="entry name" value="LARGE RIBOSOMAL SUBUNIT PROTEIN ML43"/>
    <property type="match status" value="1"/>
</dbReference>
<evidence type="ECO:0000313" key="8">
    <source>
        <dbReference type="EMBL" id="KIW38949.1"/>
    </source>
</evidence>
<dbReference type="VEuPathDB" id="FungiDB:PV06_08769"/>
<dbReference type="InterPro" id="IPR036249">
    <property type="entry name" value="Thioredoxin-like_sf"/>
</dbReference>
<comment type="subcellular location">
    <subcellularLocation>
        <location evidence="1">Mitochondrion</location>
    </subcellularLocation>
</comment>
<evidence type="ECO:0000256" key="6">
    <source>
        <dbReference type="ARBA" id="ARBA00035188"/>
    </source>
</evidence>
<dbReference type="GO" id="GO:0005762">
    <property type="term" value="C:mitochondrial large ribosomal subunit"/>
    <property type="evidence" value="ECO:0007669"/>
    <property type="project" value="TreeGrafter"/>
</dbReference>
<dbReference type="AlphaFoldDB" id="A0A0D2DTM0"/>
<dbReference type="InterPro" id="IPR039927">
    <property type="entry name" value="Ribosomal_mL43"/>
</dbReference>
<sequence length="139" mass="15544">MVVQGVKAVSSSRNGLASFILQCKRLDLHYCDWAGSSRGMKSFLTSPMLADFTSRFPSTEFRVSPRPNKHPVLKAYYINGREKAVCVRNLEKEQILQKLEFLITNSGKKNELVRGKSVVSTNEGVRGIWSPMHGGIKSI</sequence>
<keyword evidence="9" id="KW-1185">Reference proteome</keyword>
<reference evidence="8 9" key="1">
    <citation type="submission" date="2015-01" db="EMBL/GenBank/DDBJ databases">
        <title>The Genome Sequence of Exophiala oligosperma CBS72588.</title>
        <authorList>
            <consortium name="The Broad Institute Genomics Platform"/>
            <person name="Cuomo C."/>
            <person name="de Hoog S."/>
            <person name="Gorbushina A."/>
            <person name="Stielow B."/>
            <person name="Teixiera M."/>
            <person name="Abouelleil A."/>
            <person name="Chapman S.B."/>
            <person name="Priest M."/>
            <person name="Young S.K."/>
            <person name="Wortman J."/>
            <person name="Nusbaum C."/>
            <person name="Birren B."/>
        </authorList>
    </citation>
    <scope>NUCLEOTIDE SEQUENCE [LARGE SCALE GENOMIC DNA]</scope>
    <source>
        <strain evidence="8 9">CBS 72588</strain>
    </source>
</reference>
<dbReference type="SMART" id="SM00916">
    <property type="entry name" value="L51_S25_CI-B8"/>
    <property type="match status" value="1"/>
</dbReference>
<evidence type="ECO:0000313" key="9">
    <source>
        <dbReference type="Proteomes" id="UP000053342"/>
    </source>
</evidence>
<dbReference type="Proteomes" id="UP000053342">
    <property type="component" value="Unassembled WGS sequence"/>
</dbReference>
<proteinExistence type="inferred from homology"/>
<evidence type="ECO:0000256" key="3">
    <source>
        <dbReference type="ARBA" id="ARBA00022980"/>
    </source>
</evidence>
<dbReference type="Pfam" id="PF05047">
    <property type="entry name" value="L51_S25_CI-B8"/>
    <property type="match status" value="1"/>
</dbReference>
<accession>A0A0D2DTM0</accession>
<evidence type="ECO:0000259" key="7">
    <source>
        <dbReference type="SMART" id="SM00916"/>
    </source>
</evidence>
<gene>
    <name evidence="8" type="ORF">PV06_08769</name>
</gene>
<feature type="domain" description="Ribosomal protein/NADH dehydrogenase" evidence="7">
    <location>
        <begin position="32"/>
        <end position="106"/>
    </location>
</feature>
<dbReference type="GO" id="GO:0003735">
    <property type="term" value="F:structural constituent of ribosome"/>
    <property type="evidence" value="ECO:0007669"/>
    <property type="project" value="InterPro"/>
</dbReference>
<comment type="similarity">
    <text evidence="2">Belongs to the mitochondrion-specific ribosomal protein mL43 family.</text>
</comment>
<dbReference type="GO" id="GO:0032543">
    <property type="term" value="P:mitochondrial translation"/>
    <property type="evidence" value="ECO:0007669"/>
    <property type="project" value="InterPro"/>
</dbReference>
<dbReference type="STRING" id="215243.A0A0D2DTM0"/>
<dbReference type="SUPFAM" id="SSF52833">
    <property type="entry name" value="Thioredoxin-like"/>
    <property type="match status" value="1"/>
</dbReference>
<evidence type="ECO:0000256" key="2">
    <source>
        <dbReference type="ARBA" id="ARBA00006073"/>
    </source>
</evidence>
<evidence type="ECO:0000256" key="1">
    <source>
        <dbReference type="ARBA" id="ARBA00004173"/>
    </source>
</evidence>
<organism evidence="8 9">
    <name type="scientific">Exophiala oligosperma</name>
    <dbReference type="NCBI Taxonomy" id="215243"/>
    <lineage>
        <taxon>Eukaryota</taxon>
        <taxon>Fungi</taxon>
        <taxon>Dikarya</taxon>
        <taxon>Ascomycota</taxon>
        <taxon>Pezizomycotina</taxon>
        <taxon>Eurotiomycetes</taxon>
        <taxon>Chaetothyriomycetidae</taxon>
        <taxon>Chaetothyriales</taxon>
        <taxon>Herpotrichiellaceae</taxon>
        <taxon>Exophiala</taxon>
    </lineage>
</organism>
<protein>
    <recommendedName>
        <fullName evidence="6">Large ribosomal subunit protein mL43</fullName>
    </recommendedName>
</protein>
<dbReference type="Gene3D" id="3.40.30.10">
    <property type="entry name" value="Glutaredoxin"/>
    <property type="match status" value="1"/>
</dbReference>
<evidence type="ECO:0000256" key="4">
    <source>
        <dbReference type="ARBA" id="ARBA00023128"/>
    </source>
</evidence>
<keyword evidence="4" id="KW-0496">Mitochondrion</keyword>
<evidence type="ECO:0000256" key="5">
    <source>
        <dbReference type="ARBA" id="ARBA00023274"/>
    </source>
</evidence>
<keyword evidence="5" id="KW-0687">Ribonucleoprotein</keyword>
<dbReference type="RefSeq" id="XP_016259165.1">
    <property type="nucleotide sequence ID" value="XM_016410143.1"/>
</dbReference>
<dbReference type="OrthoDB" id="88at2759"/>
<keyword evidence="3" id="KW-0689">Ribosomal protein</keyword>
<name>A0A0D2DTM0_9EURO</name>
<dbReference type="EMBL" id="KN847340">
    <property type="protein sequence ID" value="KIW38949.1"/>
    <property type="molecule type" value="Genomic_DNA"/>
</dbReference>